<sequence length="230" mass="25831">PVSPRLPRETRATPRLAHAALLPDPLLEARDQAKAPLKDFYQIVVTRSEVIWRWWQVSLRHVGRSARPGETKETHAEFLEDRVLQGRVLAVFGPELLSRAQAACSGRHDFLSRLPAPLGVRVLALLRLEDLQSVARTCTRLHALCESDALWEAVCCGCDGSSTSSSSSSQRESLRALAADIGWKRVFFSSKLHLQLQLRRRRQRNDNSDRHEAQQQQQLALPAPEVVPAN</sequence>
<name>A0AAJ7TBS7_PETMA</name>
<accession>A0AAJ7TBS7</accession>
<organism evidence="3 4">
    <name type="scientific">Petromyzon marinus</name>
    <name type="common">Sea lamprey</name>
    <dbReference type="NCBI Taxonomy" id="7757"/>
    <lineage>
        <taxon>Eukaryota</taxon>
        <taxon>Metazoa</taxon>
        <taxon>Chordata</taxon>
        <taxon>Craniata</taxon>
        <taxon>Vertebrata</taxon>
        <taxon>Cyclostomata</taxon>
        <taxon>Hyperoartia</taxon>
        <taxon>Petromyzontiformes</taxon>
        <taxon>Petromyzontidae</taxon>
        <taxon>Petromyzon</taxon>
    </lineage>
</organism>
<reference evidence="4" key="1">
    <citation type="submission" date="2025-08" db="UniProtKB">
        <authorList>
            <consortium name="RefSeq"/>
        </authorList>
    </citation>
    <scope>IDENTIFICATION</scope>
    <source>
        <tissue evidence="4">Sperm</tissue>
    </source>
</reference>
<feature type="compositionally biased region" description="Basic and acidic residues" evidence="1">
    <location>
        <begin position="204"/>
        <end position="213"/>
    </location>
</feature>
<evidence type="ECO:0000259" key="2">
    <source>
        <dbReference type="PROSITE" id="PS50181"/>
    </source>
</evidence>
<dbReference type="CTD" id="130888"/>
<evidence type="ECO:0000313" key="3">
    <source>
        <dbReference type="Proteomes" id="UP001318040"/>
    </source>
</evidence>
<evidence type="ECO:0000313" key="4">
    <source>
        <dbReference type="RefSeq" id="XP_032813783.1"/>
    </source>
</evidence>
<proteinExistence type="predicted"/>
<feature type="domain" description="F-box" evidence="2">
    <location>
        <begin position="108"/>
        <end position="154"/>
    </location>
</feature>
<dbReference type="Pfam" id="PF12937">
    <property type="entry name" value="F-box-like"/>
    <property type="match status" value="1"/>
</dbReference>
<protein>
    <submittedName>
        <fullName evidence="4">F-box only protein 36</fullName>
    </submittedName>
</protein>
<dbReference type="InterPro" id="IPR001810">
    <property type="entry name" value="F-box_dom"/>
</dbReference>
<feature type="non-terminal residue" evidence="4">
    <location>
        <position position="1"/>
    </location>
</feature>
<dbReference type="Proteomes" id="UP001318040">
    <property type="component" value="Chromosome 21"/>
</dbReference>
<dbReference type="PROSITE" id="PS50181">
    <property type="entry name" value="FBOX"/>
    <property type="match status" value="1"/>
</dbReference>
<keyword evidence="3" id="KW-1185">Reference proteome</keyword>
<gene>
    <name evidence="4" type="primary">FBXO36</name>
</gene>
<dbReference type="RefSeq" id="XP_032813783.1">
    <property type="nucleotide sequence ID" value="XM_032957892.1"/>
</dbReference>
<evidence type="ECO:0000256" key="1">
    <source>
        <dbReference type="SAM" id="MobiDB-lite"/>
    </source>
</evidence>
<dbReference type="SUPFAM" id="SSF81383">
    <property type="entry name" value="F-box domain"/>
    <property type="match status" value="1"/>
</dbReference>
<dbReference type="KEGG" id="pmrn:116944330"/>
<dbReference type="InterPro" id="IPR036047">
    <property type="entry name" value="F-box-like_dom_sf"/>
</dbReference>
<dbReference type="Gene3D" id="1.20.1280.50">
    <property type="match status" value="1"/>
</dbReference>
<dbReference type="AlphaFoldDB" id="A0AAJ7TBS7"/>
<feature type="compositionally biased region" description="Low complexity" evidence="1">
    <location>
        <begin position="214"/>
        <end position="224"/>
    </location>
</feature>
<feature type="region of interest" description="Disordered" evidence="1">
    <location>
        <begin position="201"/>
        <end position="230"/>
    </location>
</feature>